<dbReference type="NCBIfam" id="NF001753">
    <property type="entry name" value="PRK00481.1-3"/>
    <property type="match status" value="1"/>
</dbReference>
<feature type="domain" description="Deacetylase sirtuin-type" evidence="5">
    <location>
        <begin position="24"/>
        <end position="283"/>
    </location>
</feature>
<feature type="binding site" evidence="3">
    <location>
        <position position="265"/>
    </location>
    <ligand>
        <name>NAD(+)</name>
        <dbReference type="ChEBI" id="CHEBI:57540"/>
    </ligand>
</feature>
<feature type="binding site" evidence="3 4">
    <location>
        <position position="184"/>
    </location>
    <ligand>
        <name>Zn(2+)</name>
        <dbReference type="ChEBI" id="CHEBI:29105"/>
    </ligand>
</feature>
<comment type="catalytic activity">
    <reaction evidence="3">
        <text>N(6)-succinyl-L-lysyl-[protein] + NAD(+) + H2O = 2''-O-succinyl-ADP-D-ribose + nicotinamide + L-lysyl-[protein]</text>
        <dbReference type="Rhea" id="RHEA:47668"/>
        <dbReference type="Rhea" id="RHEA-COMP:9752"/>
        <dbReference type="Rhea" id="RHEA-COMP:11877"/>
        <dbReference type="ChEBI" id="CHEBI:15377"/>
        <dbReference type="ChEBI" id="CHEBI:17154"/>
        <dbReference type="ChEBI" id="CHEBI:29969"/>
        <dbReference type="ChEBI" id="CHEBI:57540"/>
        <dbReference type="ChEBI" id="CHEBI:87830"/>
        <dbReference type="ChEBI" id="CHEBI:87832"/>
    </reaction>
</comment>
<dbReference type="Gene3D" id="3.30.1600.10">
    <property type="entry name" value="SIR2/SIRT2 'Small Domain"/>
    <property type="match status" value="1"/>
</dbReference>
<feature type="active site" description="Proton acceptor" evidence="3 4">
    <location>
        <position position="147"/>
    </location>
</feature>
<comment type="caution">
    <text evidence="3">Lacks conserved residue(s) required for the propagation of feature annotation.</text>
</comment>
<proteinExistence type="inferred from homology"/>
<keyword evidence="2 3" id="KW-0520">NAD</keyword>
<evidence type="ECO:0000256" key="3">
    <source>
        <dbReference type="HAMAP-Rule" id="MF_01121"/>
    </source>
</evidence>
<dbReference type="Pfam" id="PF02146">
    <property type="entry name" value="SIR2"/>
    <property type="match status" value="1"/>
</dbReference>
<gene>
    <name evidence="3" type="primary">cobB</name>
    <name evidence="6" type="ORF">JHZ66_22075</name>
</gene>
<feature type="binding site" evidence="3">
    <location>
        <begin position="221"/>
        <end position="223"/>
    </location>
    <ligand>
        <name>NAD(+)</name>
        <dbReference type="ChEBI" id="CHEBI:57540"/>
    </ligand>
</feature>
<evidence type="ECO:0000259" key="5">
    <source>
        <dbReference type="PROSITE" id="PS50305"/>
    </source>
</evidence>
<keyword evidence="7" id="KW-1185">Reference proteome</keyword>
<dbReference type="InterPro" id="IPR050134">
    <property type="entry name" value="NAD-dep_sirtuin_deacylases"/>
</dbReference>
<keyword evidence="1" id="KW-0808">Transferase</keyword>
<sequence length="283" mass="30719">MHQRRDIGISLFTSRPDNRRPALTKVCPLTELEIASNVLLNAKKIVCLSGAGISVESGIPTYREKLTGLWARHNPQHLETAKAFRENPRLVWGWYLWRRQQVSKAQPNAAHLALCEMAGSTRTVSIITQNVDDLHERAGSVDVLHLHGSLSAAKCFACHRPELMIQSAMVEEGALIEPPRCARCNGKLRPGVVWYGEDLLPGVWKAAVSLVKSCDVLISVGTSGIVTPAANLPDIALASGATVIHVNTGDVGMGAPNEIMLIGRATKILTQLSTFLSRELNSP</sequence>
<evidence type="ECO:0000256" key="4">
    <source>
        <dbReference type="PROSITE-ProRule" id="PRU00236"/>
    </source>
</evidence>
<comment type="caution">
    <text evidence="6">The sequence shown here is derived from an EMBL/GenBank/DDBJ whole genome shotgun (WGS) entry which is preliminary data.</text>
</comment>
<organism evidence="6 7">
    <name type="scientific">Pseudomonas cannabina pv. alisalensis</name>
    <dbReference type="NCBI Taxonomy" id="757414"/>
    <lineage>
        <taxon>Bacteria</taxon>
        <taxon>Pseudomonadati</taxon>
        <taxon>Pseudomonadota</taxon>
        <taxon>Gammaproteobacteria</taxon>
        <taxon>Pseudomonadales</taxon>
        <taxon>Pseudomonadaceae</taxon>
        <taxon>Pseudomonas</taxon>
    </lineage>
</organism>
<dbReference type="Gene3D" id="3.40.50.1220">
    <property type="entry name" value="TPP-binding domain"/>
    <property type="match status" value="1"/>
</dbReference>
<reference evidence="6 7" key="1">
    <citation type="submission" date="2020-12" db="EMBL/GenBank/DDBJ databases">
        <title>Genome of Pca MAFF 106156.</title>
        <authorList>
            <person name="Fujikawa T."/>
            <person name="Inoue Y."/>
        </authorList>
    </citation>
    <scope>NUCLEOTIDE SEQUENCE [LARGE SCALE GENOMIC DNA]</scope>
    <source>
        <strain evidence="6 7">MAFF 106156</strain>
    </source>
</reference>
<dbReference type="InterPro" id="IPR003000">
    <property type="entry name" value="Sirtuin"/>
</dbReference>
<feature type="binding site" evidence="3">
    <location>
        <position position="95"/>
    </location>
    <ligand>
        <name>substrate</name>
    </ligand>
</feature>
<keyword evidence="3 4" id="KW-0862">Zinc</keyword>
<evidence type="ECO:0000313" key="7">
    <source>
        <dbReference type="Proteomes" id="UP000644195"/>
    </source>
</evidence>
<dbReference type="EC" id="2.3.1.286" evidence="3"/>
<feature type="binding site" evidence="3 4">
    <location>
        <position position="158"/>
    </location>
    <ligand>
        <name>Zn(2+)</name>
        <dbReference type="ChEBI" id="CHEBI:29105"/>
    </ligand>
</feature>
<dbReference type="InterPro" id="IPR029035">
    <property type="entry name" value="DHS-like_NAD/FAD-binding_dom"/>
</dbReference>
<comment type="domain">
    <text evidence="3">2 residues (Tyr-95 and Arg-98) present in a large hydrophobic pocket are probably involved in substrate specificity. They are important for desuccinylation activity, but dispensable for deacetylation activity.</text>
</comment>
<dbReference type="InterPro" id="IPR026590">
    <property type="entry name" value="Ssirtuin_cat_dom"/>
</dbReference>
<comment type="similarity">
    <text evidence="3">Belongs to the sirtuin family. Class III subfamily.</text>
</comment>
<dbReference type="PANTHER" id="PTHR11085:SF10">
    <property type="entry name" value="NAD-DEPENDENT PROTEIN DEACYLASE SIRTUIN-5, MITOCHONDRIAL-RELATED"/>
    <property type="match status" value="1"/>
</dbReference>
<evidence type="ECO:0000256" key="2">
    <source>
        <dbReference type="ARBA" id="ARBA00023027"/>
    </source>
</evidence>
<feature type="binding site" evidence="3">
    <location>
        <begin position="247"/>
        <end position="249"/>
    </location>
    <ligand>
        <name>NAD(+)</name>
        <dbReference type="ChEBI" id="CHEBI:57540"/>
    </ligand>
</feature>
<dbReference type="CDD" id="cd01412">
    <property type="entry name" value="SIRT5_Af1_CobB"/>
    <property type="match status" value="1"/>
</dbReference>
<dbReference type="InterPro" id="IPR027546">
    <property type="entry name" value="Sirtuin_class_III"/>
</dbReference>
<comment type="catalytic activity">
    <reaction evidence="3">
        <text>N(6)-acetyl-L-lysyl-[protein] + NAD(+) + H2O = 2''-O-acetyl-ADP-D-ribose + nicotinamide + L-lysyl-[protein]</text>
        <dbReference type="Rhea" id="RHEA:43636"/>
        <dbReference type="Rhea" id="RHEA-COMP:9752"/>
        <dbReference type="Rhea" id="RHEA-COMP:10731"/>
        <dbReference type="ChEBI" id="CHEBI:15377"/>
        <dbReference type="ChEBI" id="CHEBI:17154"/>
        <dbReference type="ChEBI" id="CHEBI:29969"/>
        <dbReference type="ChEBI" id="CHEBI:57540"/>
        <dbReference type="ChEBI" id="CHEBI:61930"/>
        <dbReference type="ChEBI" id="CHEBI:83767"/>
        <dbReference type="EC" id="2.3.1.286"/>
    </reaction>
</comment>
<dbReference type="InterPro" id="IPR026591">
    <property type="entry name" value="Sirtuin_cat_small_dom_sf"/>
</dbReference>
<keyword evidence="3 4" id="KW-0479">Metal-binding</keyword>
<protein>
    <recommendedName>
        <fullName evidence="3">NAD-dependent protein deacylase</fullName>
        <ecNumber evidence="3">2.3.1.286</ecNumber>
    </recommendedName>
    <alternativeName>
        <fullName evidence="3">Regulatory protein SIR2 homolog</fullName>
    </alternativeName>
</protein>
<keyword evidence="3" id="KW-0963">Cytoplasm</keyword>
<name>A0ABS1XIZ8_PSEC1</name>
<feature type="binding site" evidence="3">
    <location>
        <begin position="129"/>
        <end position="132"/>
    </location>
    <ligand>
        <name>NAD(+)</name>
        <dbReference type="ChEBI" id="CHEBI:57540"/>
    </ligand>
</feature>
<evidence type="ECO:0000256" key="1">
    <source>
        <dbReference type="ARBA" id="ARBA00022679"/>
    </source>
</evidence>
<comment type="subcellular location">
    <subcellularLocation>
        <location evidence="3">Cytoplasm</location>
    </subcellularLocation>
</comment>
<dbReference type="EMBL" id="JAEVFO010000054">
    <property type="protein sequence ID" value="MBM0141472.1"/>
    <property type="molecule type" value="Genomic_DNA"/>
</dbReference>
<dbReference type="SUPFAM" id="SSF52467">
    <property type="entry name" value="DHS-like NAD/FAD-binding domain"/>
    <property type="match status" value="1"/>
</dbReference>
<dbReference type="Proteomes" id="UP000644195">
    <property type="component" value="Unassembled WGS sequence"/>
</dbReference>
<feature type="binding site" evidence="3">
    <location>
        <position position="98"/>
    </location>
    <ligand>
        <name>substrate</name>
    </ligand>
</feature>
<dbReference type="PANTHER" id="PTHR11085">
    <property type="entry name" value="NAD-DEPENDENT PROTEIN DEACYLASE SIRTUIN-5, MITOCHONDRIAL-RELATED"/>
    <property type="match status" value="1"/>
</dbReference>
<dbReference type="PROSITE" id="PS50305">
    <property type="entry name" value="SIRTUIN"/>
    <property type="match status" value="1"/>
</dbReference>
<feature type="binding site" evidence="3 4">
    <location>
        <position position="155"/>
    </location>
    <ligand>
        <name>Zn(2+)</name>
        <dbReference type="ChEBI" id="CHEBI:29105"/>
    </ligand>
</feature>
<accession>A0ABS1XIZ8</accession>
<dbReference type="HAMAP" id="MF_01121">
    <property type="entry name" value="Sirtuin_ClassIII"/>
    <property type="match status" value="1"/>
</dbReference>
<feature type="binding site" evidence="3 4">
    <location>
        <position position="181"/>
    </location>
    <ligand>
        <name>Zn(2+)</name>
        <dbReference type="ChEBI" id="CHEBI:29105"/>
    </ligand>
</feature>
<evidence type="ECO:0000313" key="6">
    <source>
        <dbReference type="EMBL" id="MBM0141472.1"/>
    </source>
</evidence>
<comment type="cofactor">
    <cofactor evidence="3">
        <name>Zn(2+)</name>
        <dbReference type="ChEBI" id="CHEBI:29105"/>
    </cofactor>
    <text evidence="3">Binds 1 zinc ion per subunit.</text>
</comment>
<comment type="function">
    <text evidence="3">NAD-dependent lysine deacetylase and desuccinylase that specifically removes acetyl and succinyl groups on target proteins. Modulates the activities of several proteins which are inactive in their acylated form.</text>
</comment>